<dbReference type="AlphaFoldDB" id="A0A813HEL0"/>
<evidence type="ECO:0000256" key="4">
    <source>
        <dbReference type="ARBA" id="ARBA00022737"/>
    </source>
</evidence>
<evidence type="ECO:0000313" key="11">
    <source>
        <dbReference type="Proteomes" id="UP000626109"/>
    </source>
</evidence>
<sequence length="1004" mass="110456">MSEALQREEEPIYHFAIKSCADPTSEDLVVDLEAEVRSLRQTLEASRLRSNSWLQAGQELRAALEVLEEVHAAVALVNEEPSTSASLSSSPAVGGPSGHSRRLAEALVRGEASVDRFERSVRAAGRTVGAAGALRLRRILADGKSELVDFTWNEAFREVLSKPPWADSLSRVDLVSALDLTALEGSAAKATARCRARLAGPLEAALDFGRSALALQEATRGPDLELLERALEMSRSLGLGGLEGAELRLHELRAGLLSEMEAAAAALDRPYFESLALQASRSYGKLSVDDVERLGSLLKSLRCKRCCWEKLPKKAMVVAKQFNCAVCLYIVQEPVMQTACGHVYCQSCIAPCQICPMCREPLQRDSVKLLSDVNKMGMRLMHDIAVRCPYTSEGLAATDSSSEPSVAKRPRLSSSEQHLSDNFESHSCAWKGCYGDLLAKHLGDCARAPLPCPHECGAICLRADLASHLLVCEKNCEDCTICGDRVLAGTLSTHRRDKAEFHADLLEAKLAEYDQRSSQHESVSSSVSRIEEQMRGLARTQHVSAVVKARAEEIKSTVRKFLMKRAEWQIKGIEQLKRKNPKGTSLQSPEFEIGGISGLRLLLYPNGEASSKHGKSSLSLFGSGDVVASYELNMCGETCTVDGHDDWDHSMGHDNLFPIPTTANTSDDTLKIEASLAAGTAAASRLSRSLLQDALDAGYIGLAGARADEALLSALSSAPWADARVTWQVMACAVLFFFSTLPPCLEGTKWLADVRCRYEQLLVHKGHKPLCEIFADAPVFAKSFGTSVQRRWPGDQERCTNLIFLDLELTSGFYDFDQKPWILEAAIIVTDKELQEQERGHWVIGGFSHSDLENLGEFHKANFRDAQPGGAFPPLPGYGGGNGLFADVLSSTMTKEQAEEEMLELVRRHCPEGTCPLVGYSVQCDREVLKEEMPRFYRHLSHQIVDVSSFFTISRMWLSEEQQQWDRGPSGYNHRAVNDVEDAIQALGFLRHRLFPRPPLKDPT</sequence>
<dbReference type="InterPro" id="IPR008974">
    <property type="entry name" value="TRAF-like"/>
</dbReference>
<feature type="domain" description="TRAF-type" evidence="9">
    <location>
        <begin position="441"/>
        <end position="486"/>
    </location>
</feature>
<dbReference type="SMART" id="SM00184">
    <property type="entry name" value="RING"/>
    <property type="match status" value="1"/>
</dbReference>
<accession>A0A813HEL0</accession>
<comment type="subcellular location">
    <subcellularLocation>
        <location evidence="1">Cytoplasm</location>
    </subcellularLocation>
</comment>
<dbReference type="InterPro" id="IPR017907">
    <property type="entry name" value="Znf_RING_CS"/>
</dbReference>
<evidence type="ECO:0000256" key="5">
    <source>
        <dbReference type="ARBA" id="ARBA00022771"/>
    </source>
</evidence>
<evidence type="ECO:0000259" key="9">
    <source>
        <dbReference type="PROSITE" id="PS50145"/>
    </source>
</evidence>
<dbReference type="PROSITE" id="PS50089">
    <property type="entry name" value="ZF_RING_2"/>
    <property type="match status" value="1"/>
</dbReference>
<dbReference type="InterPro" id="IPR001293">
    <property type="entry name" value="Znf_TRAF"/>
</dbReference>
<dbReference type="SUPFAM" id="SSF57850">
    <property type="entry name" value="RING/U-box"/>
    <property type="match status" value="1"/>
</dbReference>
<dbReference type="Gene3D" id="3.30.420.10">
    <property type="entry name" value="Ribonuclease H-like superfamily/Ribonuclease H"/>
    <property type="match status" value="1"/>
</dbReference>
<dbReference type="InterPro" id="IPR012337">
    <property type="entry name" value="RNaseH-like_sf"/>
</dbReference>
<dbReference type="EMBL" id="CAJNNW010001216">
    <property type="protein sequence ID" value="CAE8636091.1"/>
    <property type="molecule type" value="Genomic_DNA"/>
</dbReference>
<dbReference type="InterPro" id="IPR036397">
    <property type="entry name" value="RNaseH_sf"/>
</dbReference>
<keyword evidence="5 7" id="KW-0863">Zinc-finger</keyword>
<evidence type="ECO:0008006" key="12">
    <source>
        <dbReference type="Google" id="ProtNLM"/>
    </source>
</evidence>
<dbReference type="PANTHER" id="PTHR10131">
    <property type="entry name" value="TNF RECEPTOR ASSOCIATED FACTOR"/>
    <property type="match status" value="1"/>
</dbReference>
<dbReference type="InterPro" id="IPR013083">
    <property type="entry name" value="Znf_RING/FYVE/PHD"/>
</dbReference>
<keyword evidence="3 7" id="KW-0479">Metal-binding</keyword>
<dbReference type="PROSITE" id="PS50145">
    <property type="entry name" value="ZF_TRAF"/>
    <property type="match status" value="1"/>
</dbReference>
<keyword evidence="2" id="KW-0963">Cytoplasm</keyword>
<feature type="zinc finger region" description="TRAF-type" evidence="7">
    <location>
        <begin position="441"/>
        <end position="486"/>
    </location>
</feature>
<feature type="domain" description="RING-type" evidence="8">
    <location>
        <begin position="324"/>
        <end position="359"/>
    </location>
</feature>
<dbReference type="Gene3D" id="3.30.40.10">
    <property type="entry name" value="Zinc/RING finger domain, C3HC4 (zinc finger)"/>
    <property type="match status" value="2"/>
</dbReference>
<dbReference type="PROSITE" id="PS00518">
    <property type="entry name" value="ZF_RING_1"/>
    <property type="match status" value="1"/>
</dbReference>
<proteinExistence type="predicted"/>
<evidence type="ECO:0000256" key="1">
    <source>
        <dbReference type="ARBA" id="ARBA00004496"/>
    </source>
</evidence>
<protein>
    <recommendedName>
        <fullName evidence="12">RING-type E3 ubiquitin transferase</fullName>
    </recommendedName>
</protein>
<dbReference type="InterPro" id="IPR002083">
    <property type="entry name" value="MATH/TRAF_dom"/>
</dbReference>
<dbReference type="GO" id="GO:0043122">
    <property type="term" value="P:regulation of canonical NF-kappaB signal transduction"/>
    <property type="evidence" value="ECO:0007669"/>
    <property type="project" value="TreeGrafter"/>
</dbReference>
<evidence type="ECO:0000256" key="3">
    <source>
        <dbReference type="ARBA" id="ARBA00022723"/>
    </source>
</evidence>
<evidence type="ECO:0000313" key="10">
    <source>
        <dbReference type="EMBL" id="CAE8636091.1"/>
    </source>
</evidence>
<dbReference type="InterPro" id="IPR001841">
    <property type="entry name" value="Znf_RING"/>
</dbReference>
<keyword evidence="4" id="KW-0677">Repeat</keyword>
<dbReference type="PANTHER" id="PTHR10131:SF157">
    <property type="entry name" value="RECEPTOR-ASSOCIATED FACTOR, PUTATIVE-RELATED"/>
    <property type="match status" value="1"/>
</dbReference>
<dbReference type="CDD" id="cd00121">
    <property type="entry name" value="MATH"/>
    <property type="match status" value="1"/>
</dbReference>
<dbReference type="Proteomes" id="UP000626109">
    <property type="component" value="Unassembled WGS sequence"/>
</dbReference>
<comment type="caution">
    <text evidence="10">The sequence shown here is derived from an EMBL/GenBank/DDBJ whole genome shotgun (WGS) entry which is preliminary data.</text>
</comment>
<evidence type="ECO:0000256" key="6">
    <source>
        <dbReference type="ARBA" id="ARBA00022833"/>
    </source>
</evidence>
<keyword evidence="6 7" id="KW-0862">Zinc</keyword>
<evidence type="ECO:0000256" key="7">
    <source>
        <dbReference type="PROSITE-ProRule" id="PRU00207"/>
    </source>
</evidence>
<dbReference type="Gene3D" id="2.60.210.10">
    <property type="entry name" value="Apoptosis, Tumor Necrosis Factor Receptor Associated Protein 2, Chain A"/>
    <property type="match status" value="1"/>
</dbReference>
<dbReference type="GO" id="GO:0003676">
    <property type="term" value="F:nucleic acid binding"/>
    <property type="evidence" value="ECO:0007669"/>
    <property type="project" value="InterPro"/>
</dbReference>
<dbReference type="GO" id="GO:0005737">
    <property type="term" value="C:cytoplasm"/>
    <property type="evidence" value="ECO:0007669"/>
    <property type="project" value="UniProtKB-SubCell"/>
</dbReference>
<gene>
    <name evidence="10" type="ORF">PGLA2088_LOCUS1553</name>
</gene>
<evidence type="ECO:0000259" key="8">
    <source>
        <dbReference type="PROSITE" id="PS50089"/>
    </source>
</evidence>
<organism evidence="10 11">
    <name type="scientific">Polarella glacialis</name>
    <name type="common">Dinoflagellate</name>
    <dbReference type="NCBI Taxonomy" id="89957"/>
    <lineage>
        <taxon>Eukaryota</taxon>
        <taxon>Sar</taxon>
        <taxon>Alveolata</taxon>
        <taxon>Dinophyceae</taxon>
        <taxon>Suessiales</taxon>
        <taxon>Suessiaceae</taxon>
        <taxon>Polarella</taxon>
    </lineage>
</organism>
<dbReference type="SUPFAM" id="SSF53098">
    <property type="entry name" value="Ribonuclease H-like"/>
    <property type="match status" value="1"/>
</dbReference>
<reference evidence="10" key="1">
    <citation type="submission" date="2021-02" db="EMBL/GenBank/DDBJ databases">
        <authorList>
            <person name="Dougan E. K."/>
            <person name="Rhodes N."/>
            <person name="Thang M."/>
            <person name="Chan C."/>
        </authorList>
    </citation>
    <scope>NUCLEOTIDE SEQUENCE</scope>
</reference>
<dbReference type="SUPFAM" id="SSF49599">
    <property type="entry name" value="TRAF domain-like"/>
    <property type="match status" value="2"/>
</dbReference>
<evidence type="ECO:0000256" key="2">
    <source>
        <dbReference type="ARBA" id="ARBA00022490"/>
    </source>
</evidence>
<dbReference type="GO" id="GO:0008270">
    <property type="term" value="F:zinc ion binding"/>
    <property type="evidence" value="ECO:0007669"/>
    <property type="project" value="UniProtKB-KW"/>
</dbReference>
<name>A0A813HEL0_POLGL</name>